<gene>
    <name evidence="4" type="ORF">JHL15_07515</name>
</gene>
<keyword evidence="2" id="KW-0812">Transmembrane</keyword>
<dbReference type="InterPro" id="IPR003423">
    <property type="entry name" value="OMP_efflux"/>
</dbReference>
<feature type="coiled-coil region" evidence="3">
    <location>
        <begin position="68"/>
        <end position="95"/>
    </location>
</feature>
<dbReference type="PANTHER" id="PTHR30203:SF30">
    <property type="entry name" value="OUTER MEMBRANE PROTEIN-RELATED"/>
    <property type="match status" value="1"/>
</dbReference>
<dbReference type="EMBL" id="JAENHK010000007">
    <property type="protein sequence ID" value="MBK1895589.1"/>
    <property type="molecule type" value="Genomic_DNA"/>
</dbReference>
<dbReference type="PROSITE" id="PS51257">
    <property type="entry name" value="PROKAR_LIPOPROTEIN"/>
    <property type="match status" value="1"/>
</dbReference>
<reference evidence="5" key="1">
    <citation type="submission" date="2021-01" db="EMBL/GenBank/DDBJ databases">
        <title>Genome public.</title>
        <authorList>
            <person name="Liu C."/>
            <person name="Sun Q."/>
        </authorList>
    </citation>
    <scope>NUCLEOTIDE SEQUENCE [LARGE SCALE GENOMIC DNA]</scope>
    <source>
        <strain evidence="5">YIM B02567</strain>
    </source>
</reference>
<evidence type="ECO:0000313" key="4">
    <source>
        <dbReference type="EMBL" id="MBK1895589.1"/>
    </source>
</evidence>
<dbReference type="Gene3D" id="2.20.200.10">
    <property type="entry name" value="Outer membrane efflux proteins (OEP)"/>
    <property type="match status" value="1"/>
</dbReference>
<keyword evidence="2" id="KW-0449">Lipoprotein</keyword>
<keyword evidence="2" id="KW-0564">Palmitate</keyword>
<evidence type="ECO:0000256" key="1">
    <source>
        <dbReference type="ARBA" id="ARBA00007613"/>
    </source>
</evidence>
<dbReference type="RefSeq" id="WP_200244690.1">
    <property type="nucleotide sequence ID" value="NZ_JAENHK010000007.1"/>
</dbReference>
<dbReference type="SUPFAM" id="SSF56954">
    <property type="entry name" value="Outer membrane efflux proteins (OEP)"/>
    <property type="match status" value="1"/>
</dbReference>
<dbReference type="NCBIfam" id="TIGR01845">
    <property type="entry name" value="outer_NodT"/>
    <property type="match status" value="1"/>
</dbReference>
<feature type="coiled-coil region" evidence="3">
    <location>
        <begin position="438"/>
        <end position="465"/>
    </location>
</feature>
<keyword evidence="3" id="KW-0175">Coiled coil</keyword>
<dbReference type="InterPro" id="IPR010131">
    <property type="entry name" value="MdtP/NodT-like"/>
</dbReference>
<keyword evidence="5" id="KW-1185">Reference proteome</keyword>
<comment type="subcellular location">
    <subcellularLocation>
        <location evidence="2">Cell membrane</location>
        <topology evidence="2">Lipid-anchor</topology>
    </subcellularLocation>
</comment>
<comment type="caution">
    <text evidence="4">The sequence shown here is derived from an EMBL/GenBank/DDBJ whole genome shotgun (WGS) entry which is preliminary data.</text>
</comment>
<dbReference type="PANTHER" id="PTHR30203">
    <property type="entry name" value="OUTER MEMBRANE CATION EFFLUX PROTEIN"/>
    <property type="match status" value="1"/>
</dbReference>
<evidence type="ECO:0000256" key="2">
    <source>
        <dbReference type="RuleBase" id="RU362097"/>
    </source>
</evidence>
<dbReference type="Gene3D" id="1.20.1600.10">
    <property type="entry name" value="Outer membrane efflux proteins (OEP)"/>
    <property type="match status" value="1"/>
</dbReference>
<dbReference type="Pfam" id="PF02321">
    <property type="entry name" value="OEP"/>
    <property type="match status" value="2"/>
</dbReference>
<proteinExistence type="inferred from homology"/>
<name>A0ABS1FT55_9FLAO</name>
<comment type="similarity">
    <text evidence="1 2">Belongs to the outer membrane factor (OMF) (TC 1.B.17) family.</text>
</comment>
<keyword evidence="2" id="KW-1134">Transmembrane beta strand</keyword>
<protein>
    <submittedName>
        <fullName evidence="4">TolC family protein</fullName>
    </submittedName>
</protein>
<organism evidence="4 5">
    <name type="scientific">Chryseobacterium paridis</name>
    <dbReference type="NCBI Taxonomy" id="2800328"/>
    <lineage>
        <taxon>Bacteria</taxon>
        <taxon>Pseudomonadati</taxon>
        <taxon>Bacteroidota</taxon>
        <taxon>Flavobacteriia</taxon>
        <taxon>Flavobacteriales</taxon>
        <taxon>Weeksellaceae</taxon>
        <taxon>Chryseobacterium group</taxon>
        <taxon>Chryseobacterium</taxon>
    </lineage>
</organism>
<dbReference type="Proteomes" id="UP000628669">
    <property type="component" value="Unassembled WGS sequence"/>
</dbReference>
<evidence type="ECO:0000256" key="3">
    <source>
        <dbReference type="SAM" id="Coils"/>
    </source>
</evidence>
<evidence type="ECO:0000313" key="5">
    <source>
        <dbReference type="Proteomes" id="UP000628669"/>
    </source>
</evidence>
<accession>A0ABS1FT55</accession>
<keyword evidence="2" id="KW-0472">Membrane</keyword>
<sequence length="489" mass="55045">MNKNKIYQYTGTALILLSLAACKPIEIEQRAENKTVPEKYATADDSTSNTGKMKWNEYFADPNLQSLINEALKNNQELNIVLEEIEISKNEIKARKGEYLPFVGLKAGAGMDKVSRYTNIGAMEATTDIEPGKEMPDPLFDFAIGAQAKWETDIWGKLHNATKAQVQRYLAGVEGKNFMTTNLIAEIADSYYELLALDNELNILQQNIKIQNNALEVVKDLKKFARSNELAVQRFQAQVLKTQGMQYDIKQKIVETENRINYLVGRFPQPIERTSDAFETIVPQHVSTGIPSELLENRPDIKQAEYELAASKLDIKSAKARFYPSLDIAVGIGFQAFNPLYIIKPQSFLYSLAGELTAPLINRNAIKAAYYNANAKQVQAVYHYEQTILGAYIEVANQLSKIHNLESSFDIKTREVNALTKSIDISNDLFKYARADYMEVLLTQRDALESRFELVEKKVNQLKASVAVYRALGGGWDQNPVASADIIKK</sequence>